<feature type="compositionally biased region" description="Basic residues" evidence="1">
    <location>
        <begin position="258"/>
        <end position="268"/>
    </location>
</feature>
<dbReference type="EMBL" id="MN739022">
    <property type="protein sequence ID" value="QHT35513.1"/>
    <property type="molecule type" value="Genomic_DNA"/>
</dbReference>
<dbReference type="InterPro" id="IPR016181">
    <property type="entry name" value="Acyl_CoA_acyltransferase"/>
</dbReference>
<sequence>MAAYVVTPYDCATQLDAIKDLAAIADSQQTGDPPPFDPRVLPWIHGCDKSHKSVIRIRHYVARKPDGTIVGWLMAETRKRFGRIYVYLSEISATRVQSPDHKGIGRALHSALHADAVADGAFFIYLYPLTDKAAATYTSWGYTAPYPGVKQQFLELRAAPDKKRVVPERLTSKLRDPVPATLFVEAHALATSLGDKELATRVDKVSRARKTDVAFVARLRDALETIAVFTDAGDDGEETMDASEQLASLHEIFDSAGGRRRTRRRRGRSTRDLRSRKSRRRHR</sequence>
<dbReference type="CDD" id="cd04301">
    <property type="entry name" value="NAT_SF"/>
    <property type="match status" value="1"/>
</dbReference>
<reference evidence="2" key="1">
    <citation type="journal article" date="2020" name="Nature">
        <title>Giant virus diversity and host interactions through global metagenomics.</title>
        <authorList>
            <person name="Schulz F."/>
            <person name="Roux S."/>
            <person name="Paez-Espino D."/>
            <person name="Jungbluth S."/>
            <person name="Walsh D.A."/>
            <person name="Denef V.J."/>
            <person name="McMahon K.D."/>
            <person name="Konstantinidis K.T."/>
            <person name="Eloe-Fadrosh E.A."/>
            <person name="Kyrpides N.C."/>
            <person name="Woyke T."/>
        </authorList>
    </citation>
    <scope>NUCLEOTIDE SEQUENCE</scope>
    <source>
        <strain evidence="2">GVMAG-M-3300009180-45</strain>
    </source>
</reference>
<name>A0A6C0F4E7_9ZZZZ</name>
<organism evidence="2">
    <name type="scientific">viral metagenome</name>
    <dbReference type="NCBI Taxonomy" id="1070528"/>
    <lineage>
        <taxon>unclassified sequences</taxon>
        <taxon>metagenomes</taxon>
        <taxon>organismal metagenomes</taxon>
    </lineage>
</organism>
<evidence type="ECO:0000313" key="2">
    <source>
        <dbReference type="EMBL" id="QHT35513.1"/>
    </source>
</evidence>
<dbReference type="SUPFAM" id="SSF55729">
    <property type="entry name" value="Acyl-CoA N-acyltransferases (Nat)"/>
    <property type="match status" value="1"/>
</dbReference>
<dbReference type="AlphaFoldDB" id="A0A6C0F4E7"/>
<feature type="region of interest" description="Disordered" evidence="1">
    <location>
        <begin position="251"/>
        <end position="283"/>
    </location>
</feature>
<evidence type="ECO:0008006" key="3">
    <source>
        <dbReference type="Google" id="ProtNLM"/>
    </source>
</evidence>
<dbReference type="Gene3D" id="3.40.630.30">
    <property type="match status" value="1"/>
</dbReference>
<protein>
    <recommendedName>
        <fullName evidence="3">N-acetyltransferase domain-containing protein</fullName>
    </recommendedName>
</protein>
<accession>A0A6C0F4E7</accession>
<proteinExistence type="predicted"/>
<evidence type="ECO:0000256" key="1">
    <source>
        <dbReference type="SAM" id="MobiDB-lite"/>
    </source>
</evidence>